<sequence>MQKESERKSSFDSNLTDQVLPIPIQIFLWKQVSPFIRPKLGKLHEASCMFCQHAPPGHHELKEACKQFEKVLVQNIEHGLKPDLTEAIRSIPRWRLVQASLPHVMHCSAALLYNRMRDGNIQTLGAVESKLLYTLHWIILDAAEECADADYEKGIYHSSPFYYLFSVPTMTVSYELCIVTASYF</sequence>
<protein>
    <submittedName>
        <fullName evidence="1">Unc80</fullName>
    </submittedName>
</protein>
<evidence type="ECO:0000313" key="1">
    <source>
        <dbReference type="EMBL" id="KAI4458366.1"/>
    </source>
</evidence>
<gene>
    <name evidence="1" type="ORF">MML48_7g00008886</name>
</gene>
<dbReference type="Proteomes" id="UP001056778">
    <property type="component" value="Chromosome 7"/>
</dbReference>
<accession>A0ACB9ST40</accession>
<proteinExistence type="predicted"/>
<organism evidence="1 2">
    <name type="scientific">Holotrichia oblita</name>
    <name type="common">Chafer beetle</name>
    <dbReference type="NCBI Taxonomy" id="644536"/>
    <lineage>
        <taxon>Eukaryota</taxon>
        <taxon>Metazoa</taxon>
        <taxon>Ecdysozoa</taxon>
        <taxon>Arthropoda</taxon>
        <taxon>Hexapoda</taxon>
        <taxon>Insecta</taxon>
        <taxon>Pterygota</taxon>
        <taxon>Neoptera</taxon>
        <taxon>Endopterygota</taxon>
        <taxon>Coleoptera</taxon>
        <taxon>Polyphaga</taxon>
        <taxon>Scarabaeiformia</taxon>
        <taxon>Scarabaeidae</taxon>
        <taxon>Melolonthinae</taxon>
        <taxon>Holotrichia</taxon>
    </lineage>
</organism>
<evidence type="ECO:0000313" key="2">
    <source>
        <dbReference type="Proteomes" id="UP001056778"/>
    </source>
</evidence>
<reference evidence="1" key="1">
    <citation type="submission" date="2022-04" db="EMBL/GenBank/DDBJ databases">
        <title>Chromosome-scale genome assembly of Holotrichia oblita Faldermann.</title>
        <authorList>
            <person name="Rongchong L."/>
        </authorList>
    </citation>
    <scope>NUCLEOTIDE SEQUENCE</scope>
    <source>
        <strain evidence="1">81SQS9</strain>
    </source>
</reference>
<keyword evidence="2" id="KW-1185">Reference proteome</keyword>
<dbReference type="EMBL" id="CM043021">
    <property type="protein sequence ID" value="KAI4458366.1"/>
    <property type="molecule type" value="Genomic_DNA"/>
</dbReference>
<name>A0ACB9ST40_HOLOL</name>
<comment type="caution">
    <text evidence="1">The sequence shown here is derived from an EMBL/GenBank/DDBJ whole genome shotgun (WGS) entry which is preliminary data.</text>
</comment>